<sequence>MPRRTLTIPPELAYGNRAVGPIPSGSTLVFETELVGIDGVPKPDEIKTKSVGDGVAEKVASAAAEAVDAAKTLVADTDDASGHEEL</sequence>
<dbReference type="SUPFAM" id="SSF54534">
    <property type="entry name" value="FKBP-like"/>
    <property type="match status" value="1"/>
</dbReference>
<dbReference type="AlphaFoldDB" id="A0A2C5Y3L6"/>
<dbReference type="OrthoDB" id="1902587at2759"/>
<dbReference type="EMBL" id="NJEU01000057">
    <property type="protein sequence ID" value="PHH82469.1"/>
    <property type="molecule type" value="Genomic_DNA"/>
</dbReference>
<dbReference type="Proteomes" id="UP000224854">
    <property type="component" value="Unassembled WGS sequence"/>
</dbReference>
<organism evidence="3 4">
    <name type="scientific">Ophiocordyceps australis</name>
    <dbReference type="NCBI Taxonomy" id="1399860"/>
    <lineage>
        <taxon>Eukaryota</taxon>
        <taxon>Fungi</taxon>
        <taxon>Dikarya</taxon>
        <taxon>Ascomycota</taxon>
        <taxon>Pezizomycotina</taxon>
        <taxon>Sordariomycetes</taxon>
        <taxon>Hypocreomycetidae</taxon>
        <taxon>Hypocreales</taxon>
        <taxon>Ophiocordycipitaceae</taxon>
        <taxon>Ophiocordyceps</taxon>
    </lineage>
</organism>
<evidence type="ECO:0000256" key="1">
    <source>
        <dbReference type="PROSITE-ProRule" id="PRU00277"/>
    </source>
</evidence>
<keyword evidence="1" id="KW-0413">Isomerase</keyword>
<comment type="caution">
    <text evidence="3">The sequence shown here is derived from an EMBL/GenBank/DDBJ whole genome shotgun (WGS) entry which is preliminary data.</text>
</comment>
<name>A0A2C5Y3L6_9HYPO</name>
<keyword evidence="4" id="KW-1185">Reference proteome</keyword>
<comment type="catalytic activity">
    <reaction evidence="1">
        <text>[protein]-peptidylproline (omega=180) = [protein]-peptidylproline (omega=0)</text>
        <dbReference type="Rhea" id="RHEA:16237"/>
        <dbReference type="Rhea" id="RHEA-COMP:10747"/>
        <dbReference type="Rhea" id="RHEA-COMP:10748"/>
        <dbReference type="ChEBI" id="CHEBI:83833"/>
        <dbReference type="ChEBI" id="CHEBI:83834"/>
        <dbReference type="EC" id="5.2.1.8"/>
    </reaction>
</comment>
<dbReference type="Pfam" id="PF00254">
    <property type="entry name" value="FKBP_C"/>
    <property type="match status" value="1"/>
</dbReference>
<proteinExistence type="predicted"/>
<reference evidence="3 4" key="1">
    <citation type="submission" date="2017-06" db="EMBL/GenBank/DDBJ databases">
        <title>Ant-infecting Ophiocordyceps genomes reveal a high diversity of potential behavioral manipulation genes and a possible major role for enterotoxins.</title>
        <authorList>
            <person name="De Bekker C."/>
            <person name="Evans H.C."/>
            <person name="Brachmann A."/>
            <person name="Hughes D.P."/>
        </authorList>
    </citation>
    <scope>NUCLEOTIDE SEQUENCE [LARGE SCALE GENOMIC DNA]</scope>
    <source>
        <strain evidence="3 4">1348a</strain>
    </source>
</reference>
<dbReference type="InterPro" id="IPR046357">
    <property type="entry name" value="PPIase_dom_sf"/>
</dbReference>
<dbReference type="GO" id="GO:0003755">
    <property type="term" value="F:peptidyl-prolyl cis-trans isomerase activity"/>
    <property type="evidence" value="ECO:0007669"/>
    <property type="project" value="UniProtKB-KW"/>
</dbReference>
<gene>
    <name evidence="3" type="ORF">CDD82_5882</name>
</gene>
<feature type="domain" description="PPIase FKBP-type" evidence="2">
    <location>
        <begin position="1"/>
        <end position="38"/>
    </location>
</feature>
<protein>
    <recommendedName>
        <fullName evidence="1">peptidylprolyl isomerase</fullName>
        <ecNumber evidence="1">5.2.1.8</ecNumber>
    </recommendedName>
</protein>
<dbReference type="PROSITE" id="PS50059">
    <property type="entry name" value="FKBP_PPIASE"/>
    <property type="match status" value="1"/>
</dbReference>
<dbReference type="Gene3D" id="3.10.50.40">
    <property type="match status" value="1"/>
</dbReference>
<evidence type="ECO:0000313" key="3">
    <source>
        <dbReference type="EMBL" id="PHH82469.1"/>
    </source>
</evidence>
<evidence type="ECO:0000259" key="2">
    <source>
        <dbReference type="PROSITE" id="PS50059"/>
    </source>
</evidence>
<accession>A0A2C5Y3L6</accession>
<dbReference type="EC" id="5.2.1.8" evidence="1"/>
<evidence type="ECO:0000313" key="4">
    <source>
        <dbReference type="Proteomes" id="UP000224854"/>
    </source>
</evidence>
<dbReference type="InterPro" id="IPR001179">
    <property type="entry name" value="PPIase_FKBP_dom"/>
</dbReference>
<keyword evidence="1" id="KW-0697">Rotamase</keyword>